<dbReference type="GO" id="GO:0030599">
    <property type="term" value="F:pectinesterase activity"/>
    <property type="evidence" value="ECO:0007669"/>
    <property type="project" value="UniProtKB-UniRule"/>
</dbReference>
<accession>A0AA86SBF6</accession>
<dbReference type="InterPro" id="IPR035513">
    <property type="entry name" value="Invertase/methylesterase_inhib"/>
</dbReference>
<dbReference type="Gene3D" id="2.160.20.10">
    <property type="entry name" value="Single-stranded right-handed beta-helix, Pectin lyase-like"/>
    <property type="match status" value="1"/>
</dbReference>
<evidence type="ECO:0000256" key="10">
    <source>
        <dbReference type="ARBA" id="ARBA00023316"/>
    </source>
</evidence>
<dbReference type="SUPFAM" id="SSF101148">
    <property type="entry name" value="Plant invertase/pectin methylesterase inhibitor"/>
    <property type="match status" value="1"/>
</dbReference>
<name>A0AA86SBF6_9FABA</name>
<evidence type="ECO:0000256" key="4">
    <source>
        <dbReference type="ARBA" id="ARBA00007786"/>
    </source>
</evidence>
<dbReference type="EC" id="3.1.1.11" evidence="5 12"/>
<evidence type="ECO:0000256" key="2">
    <source>
        <dbReference type="ARBA" id="ARBA00005184"/>
    </source>
</evidence>
<keyword evidence="15" id="KW-1185">Reference proteome</keyword>
<comment type="similarity">
    <text evidence="4">In the C-terminal section; belongs to the pectinesterase family.</text>
</comment>
<organism evidence="14 15">
    <name type="scientific">Sphenostylis stenocarpa</name>
    <dbReference type="NCBI Taxonomy" id="92480"/>
    <lineage>
        <taxon>Eukaryota</taxon>
        <taxon>Viridiplantae</taxon>
        <taxon>Streptophyta</taxon>
        <taxon>Embryophyta</taxon>
        <taxon>Tracheophyta</taxon>
        <taxon>Spermatophyta</taxon>
        <taxon>Magnoliopsida</taxon>
        <taxon>eudicotyledons</taxon>
        <taxon>Gunneridae</taxon>
        <taxon>Pentapetalae</taxon>
        <taxon>rosids</taxon>
        <taxon>fabids</taxon>
        <taxon>Fabales</taxon>
        <taxon>Fabaceae</taxon>
        <taxon>Papilionoideae</taxon>
        <taxon>50 kb inversion clade</taxon>
        <taxon>NPAAA clade</taxon>
        <taxon>indigoferoid/millettioid clade</taxon>
        <taxon>Phaseoleae</taxon>
        <taxon>Sphenostylis</taxon>
    </lineage>
</organism>
<evidence type="ECO:0000256" key="12">
    <source>
        <dbReference type="RuleBase" id="RU000589"/>
    </source>
</evidence>
<dbReference type="NCBIfam" id="TIGR01614">
    <property type="entry name" value="PME_inhib"/>
    <property type="match status" value="1"/>
</dbReference>
<evidence type="ECO:0000313" key="14">
    <source>
        <dbReference type="EMBL" id="CAJ1842083.1"/>
    </source>
</evidence>
<evidence type="ECO:0000256" key="3">
    <source>
        <dbReference type="ARBA" id="ARBA00006027"/>
    </source>
</evidence>
<dbReference type="Pfam" id="PF04043">
    <property type="entry name" value="PMEI"/>
    <property type="match status" value="1"/>
</dbReference>
<dbReference type="GO" id="GO:0004857">
    <property type="term" value="F:enzyme inhibitor activity"/>
    <property type="evidence" value="ECO:0007669"/>
    <property type="project" value="InterPro"/>
</dbReference>
<dbReference type="InterPro" id="IPR000070">
    <property type="entry name" value="Pectinesterase_cat"/>
</dbReference>
<comment type="pathway">
    <text evidence="2 12">Glycan metabolism; pectin degradation; 2-dehydro-3-deoxy-D-gluconate from pectin: step 1/5.</text>
</comment>
<gene>
    <name evidence="14" type="ORF">AYBTSS11_LOCUS1684</name>
</gene>
<evidence type="ECO:0000313" key="15">
    <source>
        <dbReference type="Proteomes" id="UP001189624"/>
    </source>
</evidence>
<keyword evidence="6" id="KW-0134">Cell wall</keyword>
<dbReference type="AlphaFoldDB" id="A0AA86SBF6"/>
<dbReference type="Pfam" id="PF01095">
    <property type="entry name" value="Pectinesterase"/>
    <property type="match status" value="1"/>
</dbReference>
<dbReference type="GO" id="GO:0045490">
    <property type="term" value="P:pectin catabolic process"/>
    <property type="evidence" value="ECO:0007669"/>
    <property type="project" value="UniProtKB-UniRule"/>
</dbReference>
<reference evidence="14" key="1">
    <citation type="submission" date="2023-10" db="EMBL/GenBank/DDBJ databases">
        <authorList>
            <person name="Domelevo Entfellner J.-B."/>
        </authorList>
    </citation>
    <scope>NUCLEOTIDE SEQUENCE</scope>
</reference>
<dbReference type="InterPro" id="IPR006501">
    <property type="entry name" value="Pectinesterase_inhib_dom"/>
</dbReference>
<dbReference type="InterPro" id="IPR033131">
    <property type="entry name" value="Pectinesterase_Asp_AS"/>
</dbReference>
<comment type="catalytic activity">
    <reaction evidence="12">
        <text>[(1-&gt;4)-alpha-D-galacturonosyl methyl ester](n) + n H2O = [(1-&gt;4)-alpha-D-galacturonosyl](n) + n methanol + n H(+)</text>
        <dbReference type="Rhea" id="RHEA:22380"/>
        <dbReference type="Rhea" id="RHEA-COMP:14570"/>
        <dbReference type="Rhea" id="RHEA-COMP:14573"/>
        <dbReference type="ChEBI" id="CHEBI:15377"/>
        <dbReference type="ChEBI" id="CHEBI:15378"/>
        <dbReference type="ChEBI" id="CHEBI:17790"/>
        <dbReference type="ChEBI" id="CHEBI:140522"/>
        <dbReference type="ChEBI" id="CHEBI:140523"/>
        <dbReference type="EC" id="3.1.1.11"/>
    </reaction>
</comment>
<evidence type="ECO:0000259" key="13">
    <source>
        <dbReference type="SMART" id="SM00856"/>
    </source>
</evidence>
<dbReference type="SMART" id="SM00856">
    <property type="entry name" value="PMEI"/>
    <property type="match status" value="1"/>
</dbReference>
<dbReference type="PANTHER" id="PTHR31707">
    <property type="entry name" value="PECTINESTERASE"/>
    <property type="match status" value="1"/>
</dbReference>
<evidence type="ECO:0000256" key="9">
    <source>
        <dbReference type="ARBA" id="ARBA00023085"/>
    </source>
</evidence>
<sequence>MVVAVTVSVNFSNKGEIEDEKEASKSHVASSMKAVKTLCAPTEYQKECEDSLNANAGNVTDPRELIKIVFNVTFSRISDGLGKTQLMQEAESDPRTKEALDTCKQLMNLSIEEFKRSIDRFNKFDLNSLDRILTRLRVWLSGAVTYQETCLDAFENTTTDASKKMQGLLQTSMHMTNNGLSIINDLAKTLRDTRQQAWAPPPELYRCGNFTNINDALKSVPKKNLRPYIIYIKEGLYNEYVEVVRNMTHVVMIGDGGKKTRITGSKNFVDGVGTFRTASAAILGDFFVGIGIGFENTAGPEKHQAVALRVQSDRSIFYKCRMDGYQDTLYARTMRQFYRDCVISGTIDFVFGDAVADLQNCTFVVRKPLTNQQCIVTAQGRKEVNQPSGLVIHGGSIVSDVKYYPYRFDNKAYLARPWKNFSRTIFMGSYIGDLITPDGYMLWQTLDGFSRI</sequence>
<dbReference type="CDD" id="cd15798">
    <property type="entry name" value="PMEI-like_3"/>
    <property type="match status" value="1"/>
</dbReference>
<dbReference type="Gene3D" id="1.20.140.40">
    <property type="entry name" value="Invertase/pectin methylesterase inhibitor family protein"/>
    <property type="match status" value="1"/>
</dbReference>
<evidence type="ECO:0000256" key="8">
    <source>
        <dbReference type="ARBA" id="ARBA00022801"/>
    </source>
</evidence>
<dbReference type="InterPro" id="IPR011050">
    <property type="entry name" value="Pectin_lyase_fold/virulence"/>
</dbReference>
<evidence type="ECO:0000256" key="5">
    <source>
        <dbReference type="ARBA" id="ARBA00013229"/>
    </source>
</evidence>
<evidence type="ECO:0000256" key="11">
    <source>
        <dbReference type="PROSITE-ProRule" id="PRU10040"/>
    </source>
</evidence>
<evidence type="ECO:0000256" key="6">
    <source>
        <dbReference type="ARBA" id="ARBA00022512"/>
    </source>
</evidence>
<dbReference type="Proteomes" id="UP001189624">
    <property type="component" value="Chromosome 1"/>
</dbReference>
<feature type="domain" description="Pectinesterase inhibitor" evidence="13">
    <location>
        <begin position="30"/>
        <end position="182"/>
    </location>
</feature>
<protein>
    <recommendedName>
        <fullName evidence="5 12">Pectinesterase</fullName>
        <ecNumber evidence="5 12">3.1.1.11</ecNumber>
    </recommendedName>
</protein>
<proteinExistence type="inferred from homology"/>
<comment type="similarity">
    <text evidence="3">In the N-terminal section; belongs to the PMEI family.</text>
</comment>
<keyword evidence="9 12" id="KW-0063">Aspartyl esterase</keyword>
<dbReference type="FunFam" id="2.160.20.10:FF:000029">
    <property type="entry name" value="Pectinesterase 4"/>
    <property type="match status" value="1"/>
</dbReference>
<evidence type="ECO:0000256" key="7">
    <source>
        <dbReference type="ARBA" id="ARBA00022525"/>
    </source>
</evidence>
<dbReference type="GO" id="GO:0042545">
    <property type="term" value="P:cell wall modification"/>
    <property type="evidence" value="ECO:0007669"/>
    <property type="project" value="UniProtKB-UniRule"/>
</dbReference>
<keyword evidence="10" id="KW-0961">Cell wall biogenesis/degradation</keyword>
<evidence type="ECO:0000256" key="1">
    <source>
        <dbReference type="ARBA" id="ARBA00004191"/>
    </source>
</evidence>
<dbReference type="EMBL" id="OY731398">
    <property type="protein sequence ID" value="CAJ1842083.1"/>
    <property type="molecule type" value="Genomic_DNA"/>
</dbReference>
<dbReference type="FunFam" id="1.20.140.40:FF:000001">
    <property type="entry name" value="Pectinesterase"/>
    <property type="match status" value="1"/>
</dbReference>
<dbReference type="SUPFAM" id="SSF51126">
    <property type="entry name" value="Pectin lyase-like"/>
    <property type="match status" value="1"/>
</dbReference>
<feature type="active site" evidence="11">
    <location>
        <position position="348"/>
    </location>
</feature>
<keyword evidence="7" id="KW-0964">Secreted</keyword>
<keyword evidence="8 12" id="KW-0378">Hydrolase</keyword>
<dbReference type="InterPro" id="IPR012334">
    <property type="entry name" value="Pectin_lyas_fold"/>
</dbReference>
<dbReference type="Gramene" id="rna-AYBTSS11_LOCUS1684">
    <property type="protein sequence ID" value="CAJ1842083.1"/>
    <property type="gene ID" value="gene-AYBTSS11_LOCUS1684"/>
</dbReference>
<comment type="subcellular location">
    <subcellularLocation>
        <location evidence="1">Secreted</location>
        <location evidence="1">Cell wall</location>
    </subcellularLocation>
</comment>
<dbReference type="PROSITE" id="PS00503">
    <property type="entry name" value="PECTINESTERASE_2"/>
    <property type="match status" value="1"/>
</dbReference>